<feature type="region of interest" description="Disordered" evidence="1">
    <location>
        <begin position="197"/>
        <end position="226"/>
    </location>
</feature>
<feature type="compositionally biased region" description="Polar residues" evidence="1">
    <location>
        <begin position="214"/>
        <end position="226"/>
    </location>
</feature>
<protein>
    <submittedName>
        <fullName evidence="2">Uncharacterized protein</fullName>
    </submittedName>
</protein>
<organism evidence="2 3">
    <name type="scientific">Mycobacterium intracellulare subsp. chimaera</name>
    <dbReference type="NCBI Taxonomy" id="222805"/>
    <lineage>
        <taxon>Bacteria</taxon>
        <taxon>Bacillati</taxon>
        <taxon>Actinomycetota</taxon>
        <taxon>Actinomycetes</taxon>
        <taxon>Mycobacteriales</taxon>
        <taxon>Mycobacteriaceae</taxon>
        <taxon>Mycobacterium</taxon>
        <taxon>Mycobacterium avium complex (MAC)</taxon>
    </lineage>
</organism>
<dbReference type="AlphaFoldDB" id="A0A220YDL4"/>
<name>A0A220YDL4_MYCIT</name>
<feature type="region of interest" description="Disordered" evidence="1">
    <location>
        <begin position="142"/>
        <end position="181"/>
    </location>
</feature>
<feature type="compositionally biased region" description="Basic and acidic residues" evidence="1">
    <location>
        <begin position="159"/>
        <end position="168"/>
    </location>
</feature>
<accession>A0A220YDL4</accession>
<evidence type="ECO:0000313" key="3">
    <source>
        <dbReference type="Proteomes" id="UP000198286"/>
    </source>
</evidence>
<evidence type="ECO:0000313" key="2">
    <source>
        <dbReference type="EMBL" id="ASL15666.1"/>
    </source>
</evidence>
<dbReference type="EMBL" id="CP015267">
    <property type="protein sequence ID" value="ASL15666.1"/>
    <property type="molecule type" value="Genomic_DNA"/>
</dbReference>
<reference evidence="2 3" key="1">
    <citation type="journal article" date="2017" name="Lancet Infect. Dis.">
        <title>Global outbreak of severe Mycobacterium chimaera disease after cardiac surgery: a molecular epidemiological study.</title>
        <authorList>
            <person name="van Ingen J."/>
            <person name="Kohl T."/>
            <person name="Kranzer K."/>
            <person name="Hasse B."/>
            <person name="Keller P."/>
            <person name="Szafranska A."/>
            <person name="Hillemann D."/>
            <person name="Chand M."/>
            <person name="Schreiber P."/>
            <person name="Sommerstein R."/>
            <person name="Berger C."/>
            <person name="Genoni M."/>
            <person name="Ruegg C."/>
            <person name="Troillet N."/>
            <person name="Widmer A.F."/>
            <person name="Becker S.L."/>
            <person name="Herrmann M."/>
            <person name="Eckmanns T."/>
            <person name="Haller S."/>
            <person name="Hoeller C."/>
            <person name="Debast S.B."/>
            <person name="Wolfhagen M.J."/>
            <person name="Hopman J."/>
            <person name="Kluytmans J."/>
            <person name="Langelaar M."/>
            <person name="Notermans D.W."/>
            <person name="ten Oever J."/>
            <person name="van den Barselaar P."/>
            <person name="Vonk A.B.A."/>
            <person name="Vos M.C."/>
            <person name="Ahmed N."/>
            <person name="Brown T."/>
            <person name="Crook D."/>
            <person name="Lamagni T."/>
            <person name="Phin N."/>
            <person name="Smith E.G."/>
            <person name="Zambon M."/>
            <person name="Serr A."/>
            <person name="Goetting T."/>
            <person name="Ebner W."/>
            <person name="Thuermer A."/>
            <person name="Utpatel C."/>
            <person name="Sproer C."/>
            <person name="Bunk B."/>
            <person name="Nubel U."/>
            <person name="Bloemberg G."/>
            <person name="Bottger E."/>
            <person name="Niemann S."/>
            <person name="Wagner D."/>
            <person name="Sax H."/>
        </authorList>
    </citation>
    <scope>NUCLEOTIDE SEQUENCE [LARGE SCALE GENOMIC DNA]</scope>
    <source>
        <strain evidence="2 3">ZUERICH-2</strain>
    </source>
</reference>
<evidence type="ECO:0000256" key="1">
    <source>
        <dbReference type="SAM" id="MobiDB-lite"/>
    </source>
</evidence>
<feature type="region of interest" description="Disordered" evidence="1">
    <location>
        <begin position="93"/>
        <end position="114"/>
    </location>
</feature>
<dbReference type="Proteomes" id="UP000198286">
    <property type="component" value="Chromosome"/>
</dbReference>
<gene>
    <name evidence="2" type="ORF">MYCOZU2_03278</name>
</gene>
<sequence length="226" mass="24597">MTLQACVTAVIVAPPDSWFLATLYSKWKFVARLSSGSITAAPARALFRPPRQDSSRGDVLGLAADRPAPACLAEHPRRDGISLPAGRRRHVLARTRGPPPSARRLRTPRCATHDSDGFDLAPGASFYRRVSGQDQHHKEVTNAIPRRRRLPLPASRLRMRGDGNRERTPGSPVPAESDLLLRADDGESRLIRVRRSAELGTACPYTETKIRPGSLSSNASPSVDSG</sequence>
<proteinExistence type="predicted"/>